<comment type="subcellular location">
    <subcellularLocation>
        <location evidence="9">Mitochondrion inner membrane</location>
        <topology evidence="9">Peripheral membrane protein</topology>
        <orientation evidence="9">Matrix side</orientation>
    </subcellularLocation>
</comment>
<evidence type="ECO:0000256" key="1">
    <source>
        <dbReference type="ARBA" id="ARBA00005882"/>
    </source>
</evidence>
<dbReference type="GO" id="GO:0022900">
    <property type="term" value="P:electron transport chain"/>
    <property type="evidence" value="ECO:0007669"/>
    <property type="project" value="InterPro"/>
</dbReference>
<evidence type="ECO:0000256" key="6">
    <source>
        <dbReference type="ARBA" id="ARBA00022982"/>
    </source>
</evidence>
<sequence>MVVAETKPEKAVEEYQDRHAPDYAATIDHGTSTFSPVPKRVMNGSEPGDITPAAVLSGAPVDLQARVVRIHKPAKPATQSGTWGSMAWRMDWDPLPKGHRWENPLMGWQSSGDFMQGTNIKFKSKEDAVRFAEKQGYEYYVQEPQERRVVPKAYANNFVHEPGPLKHIKTK</sequence>
<keyword evidence="11" id="KW-0830">Ubiquinone</keyword>
<dbReference type="Gene3D" id="3.30.160.190">
    <property type="entry name" value="atu1810 like domain"/>
    <property type="match status" value="1"/>
</dbReference>
<name>A0A0N1NXQ0_9EURO</name>
<dbReference type="Proteomes" id="UP000038010">
    <property type="component" value="Unassembled WGS sequence"/>
</dbReference>
<dbReference type="GeneID" id="28736319"/>
<evidence type="ECO:0000256" key="9">
    <source>
        <dbReference type="RuleBase" id="RU367010"/>
    </source>
</evidence>
<keyword evidence="12" id="KW-1185">Reference proteome</keyword>
<dbReference type="Pfam" id="PF04800">
    <property type="entry name" value="NDUS4"/>
    <property type="match status" value="1"/>
</dbReference>
<keyword evidence="5 9" id="KW-0809">Transit peptide</keyword>
<keyword evidence="2 9" id="KW-0813">Transport</keyword>
<evidence type="ECO:0000256" key="7">
    <source>
        <dbReference type="ARBA" id="ARBA00023128"/>
    </source>
</evidence>
<dbReference type="PANTHER" id="PTHR12219:SF8">
    <property type="entry name" value="NADH DEHYDROGENASE [UBIQUINONE] IRON-SULFUR PROTEIN 4, MITOCHONDRIAL"/>
    <property type="match status" value="1"/>
</dbReference>
<dbReference type="FunFam" id="3.30.160.190:FF:000001">
    <property type="entry name" value="NADH-ubiquinone oxidoreductase 21 kDa subunit mitochondrial"/>
    <property type="match status" value="1"/>
</dbReference>
<keyword evidence="8 9" id="KW-0472">Membrane</keyword>
<keyword evidence="7 9" id="KW-0496">Mitochondrion</keyword>
<evidence type="ECO:0000256" key="4">
    <source>
        <dbReference type="ARBA" id="ARBA00022792"/>
    </source>
</evidence>
<evidence type="ECO:0000256" key="3">
    <source>
        <dbReference type="ARBA" id="ARBA00022660"/>
    </source>
</evidence>
<accession>A0A0N1NXQ0</accession>
<comment type="function">
    <text evidence="9">Accessory subunit of the mitochondrial membrane respiratory chain NADH dehydrogenase (Complex I), that is believed not to be involved in catalysis. Complex I functions in the transfer of electrons from NADH to the respiratory chain. The immediate electron acceptor for the enzyme is believed to be ubiquinone.</text>
</comment>
<gene>
    <name evidence="11" type="ORF">AB675_4309</name>
</gene>
<evidence type="ECO:0000256" key="2">
    <source>
        <dbReference type="ARBA" id="ARBA00022448"/>
    </source>
</evidence>
<organism evidence="11 12">
    <name type="scientific">Cyphellophora attinorum</name>
    <dbReference type="NCBI Taxonomy" id="1664694"/>
    <lineage>
        <taxon>Eukaryota</taxon>
        <taxon>Fungi</taxon>
        <taxon>Dikarya</taxon>
        <taxon>Ascomycota</taxon>
        <taxon>Pezizomycotina</taxon>
        <taxon>Eurotiomycetes</taxon>
        <taxon>Chaetothyriomycetidae</taxon>
        <taxon>Chaetothyriales</taxon>
        <taxon>Cyphellophoraceae</taxon>
        <taxon>Cyphellophora</taxon>
    </lineage>
</organism>
<comment type="caution">
    <text evidence="11">The sequence shown here is derived from an EMBL/GenBank/DDBJ whole genome shotgun (WGS) entry which is preliminary data.</text>
</comment>
<dbReference type="AlphaFoldDB" id="A0A0N1NXQ0"/>
<evidence type="ECO:0000256" key="8">
    <source>
        <dbReference type="ARBA" id="ARBA00023136"/>
    </source>
</evidence>
<dbReference type="PANTHER" id="PTHR12219">
    <property type="entry name" value="NADH-UBIQUINONE OXIDOREDUCTASE"/>
    <property type="match status" value="1"/>
</dbReference>
<keyword evidence="3 9" id="KW-0679">Respiratory chain</keyword>
<reference evidence="11 12" key="1">
    <citation type="submission" date="2015-06" db="EMBL/GenBank/DDBJ databases">
        <title>Draft genome of the ant-associated black yeast Phialophora attae CBS 131958.</title>
        <authorList>
            <person name="Moreno L.F."/>
            <person name="Stielow B.J."/>
            <person name="de Hoog S."/>
            <person name="Vicente V.A."/>
            <person name="Weiss V.A."/>
            <person name="de Vries M."/>
            <person name="Cruz L.M."/>
            <person name="Souza E.M."/>
        </authorList>
    </citation>
    <scope>NUCLEOTIDE SEQUENCE [LARGE SCALE GENOMIC DNA]</scope>
    <source>
        <strain evidence="11 12">CBS 131958</strain>
    </source>
</reference>
<evidence type="ECO:0000256" key="10">
    <source>
        <dbReference type="SAM" id="MobiDB-lite"/>
    </source>
</evidence>
<dbReference type="GO" id="GO:0005743">
    <property type="term" value="C:mitochondrial inner membrane"/>
    <property type="evidence" value="ECO:0007669"/>
    <property type="project" value="UniProtKB-SubCell"/>
</dbReference>
<keyword evidence="6 9" id="KW-0249">Electron transport</keyword>
<evidence type="ECO:0000313" key="12">
    <source>
        <dbReference type="Proteomes" id="UP000038010"/>
    </source>
</evidence>
<dbReference type="EMBL" id="LFJN01000018">
    <property type="protein sequence ID" value="KPI38515.1"/>
    <property type="molecule type" value="Genomic_DNA"/>
</dbReference>
<dbReference type="RefSeq" id="XP_017998478.1">
    <property type="nucleotide sequence ID" value="XM_018144439.1"/>
</dbReference>
<dbReference type="STRING" id="1664694.A0A0N1NXQ0"/>
<feature type="region of interest" description="Disordered" evidence="10">
    <location>
        <begin position="1"/>
        <end position="35"/>
    </location>
</feature>
<evidence type="ECO:0000313" key="11">
    <source>
        <dbReference type="EMBL" id="KPI38515.1"/>
    </source>
</evidence>
<proteinExistence type="inferred from homology"/>
<dbReference type="VEuPathDB" id="FungiDB:AB675_4309"/>
<dbReference type="OrthoDB" id="3089at2759"/>
<evidence type="ECO:0000256" key="5">
    <source>
        <dbReference type="ARBA" id="ARBA00022946"/>
    </source>
</evidence>
<protein>
    <recommendedName>
        <fullName evidence="9">NADH dehydrogenase [ubiquinone] iron-sulfur protein 4, mitochondrial</fullName>
    </recommendedName>
</protein>
<keyword evidence="4 9" id="KW-0999">Mitochondrion inner membrane</keyword>
<comment type="similarity">
    <text evidence="1 9">Belongs to the complex I NDUFS4 subunit family.</text>
</comment>
<dbReference type="InterPro" id="IPR038532">
    <property type="entry name" value="NDUFS4-like_sf"/>
</dbReference>
<dbReference type="InterPro" id="IPR006885">
    <property type="entry name" value="NADH_UbQ_FeS_4_mit-like"/>
</dbReference>
<feature type="compositionally biased region" description="Basic and acidic residues" evidence="10">
    <location>
        <begin position="1"/>
        <end position="21"/>
    </location>
</feature>